<dbReference type="CDD" id="cd00383">
    <property type="entry name" value="trans_reg_C"/>
    <property type="match status" value="1"/>
</dbReference>
<sequence>MRVGVLGPLLIDGAGGETTPRGQRPRDVLAVLLQRRGHVVTPDVLLDLVWGDAAVELTASTVHTVVARLRRALGSDVIETHDAGYRLGRQVRLDSDDFDAALRRAREATAAGDAAGAVTAYRDAVAVWRGPQAFEGVSDDLVMADRARLGEAHAQTLDELALALLESGTAPALDEAWSLARALTREHPLREGSHRTAMLAAVRSGRQAEALDLYRALRARLRDELGIEPSPPTAALHQRILTQDPTLDPALDLGPTHEQRTGPEPQVTGERPPDQREMGRLPAPLTSTVGREEDLATVITLLEQGRRLVTILGPGGVGKSRLLAEVGGRLSADPSLEVVYVDLSGLGATNAADIADAVAVGFRLPVSRDDPISSLVNHLCADRLVALVDEAEWASTAVAEVASQILAGCPGVRLVVTSRVPLDVLGESRVLLAPLACPPEDASGAEARRAPAVRLLEDRLRDHAPDLVIGDEQGADLARLARRVDGLPLALELLAGYAASRTLAELLPLVDAPLDVASPEVGHRPRHRSLRDTLLWSVERLTPSERLVLRRLGVFVGSFDVSAARSVVGGSLDPLTVDAGLRALVREALVQLDRRGPRSRLRLLRTVRDLALEGLDESGETQEVRRRHREWFAARWRGQPPHDELIAEVGASYDDYLEALRQGLAARDACSVADLVIALGRRWSFVEAAGVGVRWFDRVLAADLLDPVDTARVQVLRVGLTLHASWADSRHLIARCQEALANDPDWLAQAWQVESIQAYQAGDVERSVTAADQMVTVARRGARWVLPEALATTAVMVAAAGDREGALASADEAWALIGASPTALDFASVIPKIGLALVDADQPQRAYDILSRATTDVSIRLGLRPTFTIVINLGWAALGIDRPAEALSWFARSLNSGSHRGLFLAEECVGAACALTSLGHPQAAALLDAADELSSRHALSLTPRMAAHRQAARYLQPPSGDRSLSSRTDEDLAAAIGTAAREFAP</sequence>
<feature type="DNA-binding region" description="OmpR/PhoB-type" evidence="3">
    <location>
        <begin position="1"/>
        <end position="89"/>
    </location>
</feature>
<dbReference type="Gene3D" id="1.25.40.10">
    <property type="entry name" value="Tetratricopeptide repeat domain"/>
    <property type="match status" value="2"/>
</dbReference>
<dbReference type="CDD" id="cd15831">
    <property type="entry name" value="BTAD"/>
    <property type="match status" value="1"/>
</dbReference>
<evidence type="ECO:0000313" key="6">
    <source>
        <dbReference type="EMBL" id="MBK6299796.1"/>
    </source>
</evidence>
<gene>
    <name evidence="6" type="ORF">IPF40_01650</name>
</gene>
<evidence type="ECO:0000313" key="7">
    <source>
        <dbReference type="Proteomes" id="UP000718281"/>
    </source>
</evidence>
<dbReference type="Pfam" id="PF03704">
    <property type="entry name" value="BTAD"/>
    <property type="match status" value="1"/>
</dbReference>
<evidence type="ECO:0000256" key="3">
    <source>
        <dbReference type="PROSITE-ProRule" id="PRU01091"/>
    </source>
</evidence>
<dbReference type="InterPro" id="IPR005158">
    <property type="entry name" value="BTAD"/>
</dbReference>
<organism evidence="6 7">
    <name type="scientific">Candidatus Phosphoribacter hodrii</name>
    <dbReference type="NCBI Taxonomy" id="2953743"/>
    <lineage>
        <taxon>Bacteria</taxon>
        <taxon>Bacillati</taxon>
        <taxon>Actinomycetota</taxon>
        <taxon>Actinomycetes</taxon>
        <taxon>Micrococcales</taxon>
        <taxon>Dermatophilaceae</taxon>
        <taxon>Candidatus Phosphoribacter</taxon>
    </lineage>
</organism>
<dbReference type="SMART" id="SM00862">
    <property type="entry name" value="Trans_reg_C"/>
    <property type="match status" value="1"/>
</dbReference>
<comment type="similarity">
    <text evidence="1">Belongs to the AfsR/DnrI/RedD regulatory family.</text>
</comment>
<dbReference type="SUPFAM" id="SSF52540">
    <property type="entry name" value="P-loop containing nucleoside triphosphate hydrolases"/>
    <property type="match status" value="1"/>
</dbReference>
<dbReference type="PROSITE" id="PS51755">
    <property type="entry name" value="OMPR_PHOB"/>
    <property type="match status" value="1"/>
</dbReference>
<evidence type="ECO:0000256" key="4">
    <source>
        <dbReference type="SAM" id="MobiDB-lite"/>
    </source>
</evidence>
<dbReference type="SUPFAM" id="SSF48452">
    <property type="entry name" value="TPR-like"/>
    <property type="match status" value="2"/>
</dbReference>
<evidence type="ECO:0000256" key="2">
    <source>
        <dbReference type="ARBA" id="ARBA00023125"/>
    </source>
</evidence>
<dbReference type="GO" id="GO:0003677">
    <property type="term" value="F:DNA binding"/>
    <property type="evidence" value="ECO:0007669"/>
    <property type="project" value="UniProtKB-UniRule"/>
</dbReference>
<accession>A0A935CEB5</accession>
<dbReference type="AlphaFoldDB" id="A0A935CEB5"/>
<evidence type="ECO:0000256" key="1">
    <source>
        <dbReference type="ARBA" id="ARBA00005820"/>
    </source>
</evidence>
<dbReference type="SMART" id="SM01043">
    <property type="entry name" value="BTAD"/>
    <property type="match status" value="1"/>
</dbReference>
<dbReference type="Gene3D" id="1.10.10.10">
    <property type="entry name" value="Winged helix-like DNA-binding domain superfamily/Winged helix DNA-binding domain"/>
    <property type="match status" value="1"/>
</dbReference>
<feature type="domain" description="OmpR/PhoB-type" evidence="5">
    <location>
        <begin position="1"/>
        <end position="89"/>
    </location>
</feature>
<dbReference type="GO" id="GO:0006355">
    <property type="term" value="P:regulation of DNA-templated transcription"/>
    <property type="evidence" value="ECO:0007669"/>
    <property type="project" value="InterPro"/>
</dbReference>
<dbReference type="InterPro" id="IPR001867">
    <property type="entry name" value="OmpR/PhoB-type_DNA-bd"/>
</dbReference>
<dbReference type="InterPro" id="IPR016032">
    <property type="entry name" value="Sig_transdc_resp-reg_C-effctor"/>
</dbReference>
<dbReference type="PANTHER" id="PTHR47691:SF3">
    <property type="entry name" value="HTH-TYPE TRANSCRIPTIONAL REGULATOR RV0890C-RELATED"/>
    <property type="match status" value="1"/>
</dbReference>
<keyword evidence="2 3" id="KW-0238">DNA-binding</keyword>
<protein>
    <submittedName>
        <fullName evidence="6">Winged helix-turn-helix domain-containing protein</fullName>
    </submittedName>
</protein>
<proteinExistence type="inferred from homology"/>
<dbReference type="InterPro" id="IPR036388">
    <property type="entry name" value="WH-like_DNA-bd_sf"/>
</dbReference>
<feature type="region of interest" description="Disordered" evidence="4">
    <location>
        <begin position="246"/>
        <end position="282"/>
    </location>
</feature>
<evidence type="ECO:0000259" key="5">
    <source>
        <dbReference type="PROSITE" id="PS51755"/>
    </source>
</evidence>
<dbReference type="Proteomes" id="UP000718281">
    <property type="component" value="Unassembled WGS sequence"/>
</dbReference>
<name>A0A935CEB5_9MICO</name>
<dbReference type="Gene3D" id="3.40.50.300">
    <property type="entry name" value="P-loop containing nucleotide triphosphate hydrolases"/>
    <property type="match status" value="1"/>
</dbReference>
<dbReference type="EMBL" id="JADIXZ010000001">
    <property type="protein sequence ID" value="MBK6299796.1"/>
    <property type="molecule type" value="Genomic_DNA"/>
</dbReference>
<dbReference type="InterPro" id="IPR027417">
    <property type="entry name" value="P-loop_NTPase"/>
</dbReference>
<dbReference type="GO" id="GO:0000160">
    <property type="term" value="P:phosphorelay signal transduction system"/>
    <property type="evidence" value="ECO:0007669"/>
    <property type="project" value="InterPro"/>
</dbReference>
<reference evidence="6 7" key="1">
    <citation type="submission" date="2020-10" db="EMBL/GenBank/DDBJ databases">
        <title>Connecting structure to function with the recovery of over 1000 high-quality activated sludge metagenome-assembled genomes encoding full-length rRNA genes using long-read sequencing.</title>
        <authorList>
            <person name="Singleton C.M."/>
            <person name="Petriglieri F."/>
            <person name="Kristensen J.M."/>
            <person name="Kirkegaard R.H."/>
            <person name="Michaelsen T.Y."/>
            <person name="Andersen M.H."/>
            <person name="Karst S.M."/>
            <person name="Dueholm M.S."/>
            <person name="Nielsen P.H."/>
            <person name="Albertsen M."/>
        </authorList>
    </citation>
    <scope>NUCLEOTIDE SEQUENCE [LARGE SCALE GENOMIC DNA]</scope>
    <source>
        <strain evidence="6">AalE_18-Q3-R2-46_BAT3C.188</strain>
    </source>
</reference>
<dbReference type="Pfam" id="PF00486">
    <property type="entry name" value="Trans_reg_C"/>
    <property type="match status" value="1"/>
</dbReference>
<dbReference type="PANTHER" id="PTHR47691">
    <property type="entry name" value="REGULATOR-RELATED"/>
    <property type="match status" value="1"/>
</dbReference>
<dbReference type="SUPFAM" id="SSF46894">
    <property type="entry name" value="C-terminal effector domain of the bipartite response regulators"/>
    <property type="match status" value="1"/>
</dbReference>
<comment type="caution">
    <text evidence="6">The sequence shown here is derived from an EMBL/GenBank/DDBJ whole genome shotgun (WGS) entry which is preliminary data.</text>
</comment>
<dbReference type="InterPro" id="IPR011990">
    <property type="entry name" value="TPR-like_helical_dom_sf"/>
</dbReference>